<dbReference type="SUPFAM" id="SSF52540">
    <property type="entry name" value="P-loop containing nucleoside triphosphate hydrolases"/>
    <property type="match status" value="1"/>
</dbReference>
<comment type="subcellular location">
    <subcellularLocation>
        <location evidence="8">Cytoplasm</location>
    </subcellularLocation>
</comment>
<dbReference type="NCBIfam" id="NF003296">
    <property type="entry name" value="PRK04296.1-1"/>
    <property type="match status" value="1"/>
</dbReference>
<comment type="caution">
    <text evidence="11">The sequence shown here is derived from an EMBL/GenBank/DDBJ whole genome shotgun (WGS) entry which is preliminary data.</text>
</comment>
<dbReference type="Gene3D" id="3.40.50.300">
    <property type="entry name" value="P-loop containing nucleotide triphosphate hydrolases"/>
    <property type="match status" value="1"/>
</dbReference>
<keyword evidence="12" id="KW-1185">Reference proteome</keyword>
<keyword evidence="8" id="KW-0963">Cytoplasm</keyword>
<dbReference type="EMBL" id="JAGGLI010000019">
    <property type="protein sequence ID" value="MBP2027998.1"/>
    <property type="molecule type" value="Genomic_DNA"/>
</dbReference>
<evidence type="ECO:0000313" key="12">
    <source>
        <dbReference type="Proteomes" id="UP001314903"/>
    </source>
</evidence>
<dbReference type="Proteomes" id="UP001314903">
    <property type="component" value="Unassembled WGS sequence"/>
</dbReference>
<evidence type="ECO:0000256" key="6">
    <source>
        <dbReference type="ARBA" id="ARBA00022777"/>
    </source>
</evidence>
<accession>A0ABS4KJQ9</accession>
<gene>
    <name evidence="8" type="primary">tdk</name>
    <name evidence="11" type="ORF">J2Z35_001797</name>
</gene>
<dbReference type="EC" id="2.7.1.21" evidence="2 8"/>
<sequence length="191" mass="21506">MYRPTDHGYIEVVVGPMYSGKSEELIRRLKRAKIAKQDVIVFKPCIDNRYSKEDVVSHSGISIRAIAINHPEEILDYITDETQVVGIDEVQFFHERVVEIALRLADMGIRVITAGLDMDFKAEPFGPVPGLLSRAEFVDKLQAVCMKCGSPATRTQRLINGKPARYDDPIILVGATESYEARCRKCHQISK</sequence>
<evidence type="ECO:0000256" key="7">
    <source>
        <dbReference type="ARBA" id="ARBA00022840"/>
    </source>
</evidence>
<comment type="similarity">
    <text evidence="1 8 10">Belongs to the thymidine kinase family.</text>
</comment>
<feature type="active site" description="Proton acceptor" evidence="8">
    <location>
        <position position="89"/>
    </location>
</feature>
<dbReference type="PANTHER" id="PTHR11441:SF0">
    <property type="entry name" value="THYMIDINE KINASE, CYTOSOLIC"/>
    <property type="match status" value="1"/>
</dbReference>
<keyword evidence="7 8" id="KW-0067">ATP-binding</keyword>
<dbReference type="InterPro" id="IPR001267">
    <property type="entry name" value="Thymidine_kinase"/>
</dbReference>
<evidence type="ECO:0000313" key="11">
    <source>
        <dbReference type="EMBL" id="MBP2027998.1"/>
    </source>
</evidence>
<dbReference type="HAMAP" id="MF_00124">
    <property type="entry name" value="Thymidine_kinase"/>
    <property type="match status" value="1"/>
</dbReference>
<keyword evidence="8" id="KW-0479">Metal-binding</keyword>
<evidence type="ECO:0000256" key="2">
    <source>
        <dbReference type="ARBA" id="ARBA00012118"/>
    </source>
</evidence>
<feature type="binding site" evidence="8">
    <location>
        <position position="148"/>
    </location>
    <ligand>
        <name>Zn(2+)</name>
        <dbReference type="ChEBI" id="CHEBI:29105"/>
    </ligand>
</feature>
<evidence type="ECO:0000256" key="4">
    <source>
        <dbReference type="ARBA" id="ARBA00022679"/>
    </source>
</evidence>
<evidence type="ECO:0000256" key="8">
    <source>
        <dbReference type="HAMAP-Rule" id="MF_00124"/>
    </source>
</evidence>
<comment type="subunit">
    <text evidence="8">Homotetramer.</text>
</comment>
<dbReference type="PROSITE" id="PS00603">
    <property type="entry name" value="TK_CELLULAR_TYPE"/>
    <property type="match status" value="1"/>
</dbReference>
<feature type="binding site" evidence="8">
    <location>
        <begin position="15"/>
        <end position="22"/>
    </location>
    <ligand>
        <name>ATP</name>
        <dbReference type="ChEBI" id="CHEBI:30616"/>
    </ligand>
</feature>
<keyword evidence="4 8" id="KW-0808">Transferase</keyword>
<keyword evidence="6 8" id="KW-0418">Kinase</keyword>
<evidence type="ECO:0000256" key="5">
    <source>
        <dbReference type="ARBA" id="ARBA00022741"/>
    </source>
</evidence>
<proteinExistence type="inferred from homology"/>
<dbReference type="PANTHER" id="PTHR11441">
    <property type="entry name" value="THYMIDINE KINASE"/>
    <property type="match status" value="1"/>
</dbReference>
<name>A0ABS4KJQ9_9FIRM</name>
<dbReference type="InterPro" id="IPR027417">
    <property type="entry name" value="P-loop_NTPase"/>
</dbReference>
<comment type="catalytic activity">
    <reaction evidence="8 9">
        <text>thymidine + ATP = dTMP + ADP + H(+)</text>
        <dbReference type="Rhea" id="RHEA:19129"/>
        <dbReference type="ChEBI" id="CHEBI:15378"/>
        <dbReference type="ChEBI" id="CHEBI:17748"/>
        <dbReference type="ChEBI" id="CHEBI:30616"/>
        <dbReference type="ChEBI" id="CHEBI:63528"/>
        <dbReference type="ChEBI" id="CHEBI:456216"/>
        <dbReference type="EC" id="2.7.1.21"/>
    </reaction>
</comment>
<dbReference type="GO" id="GO:0004797">
    <property type="term" value="F:thymidine kinase activity"/>
    <property type="evidence" value="ECO:0007669"/>
    <property type="project" value="UniProtKB-EC"/>
</dbReference>
<dbReference type="SUPFAM" id="SSF57716">
    <property type="entry name" value="Glucocorticoid receptor-like (DNA-binding domain)"/>
    <property type="match status" value="1"/>
</dbReference>
<evidence type="ECO:0000256" key="9">
    <source>
        <dbReference type="RuleBase" id="RU000544"/>
    </source>
</evidence>
<dbReference type="InterPro" id="IPR020633">
    <property type="entry name" value="Thymidine_kinase_CS"/>
</dbReference>
<dbReference type="Gene3D" id="3.30.60.20">
    <property type="match status" value="1"/>
</dbReference>
<evidence type="ECO:0000256" key="3">
    <source>
        <dbReference type="ARBA" id="ARBA00022634"/>
    </source>
</evidence>
<feature type="binding site" evidence="8">
    <location>
        <position position="183"/>
    </location>
    <ligand>
        <name>Zn(2+)</name>
        <dbReference type="ChEBI" id="CHEBI:29105"/>
    </ligand>
</feature>
<protein>
    <recommendedName>
        <fullName evidence="2 8">Thymidine kinase</fullName>
        <ecNumber evidence="2 8">2.7.1.21</ecNumber>
    </recommendedName>
</protein>
<feature type="binding site" evidence="8">
    <location>
        <position position="186"/>
    </location>
    <ligand>
        <name>Zn(2+)</name>
        <dbReference type="ChEBI" id="CHEBI:29105"/>
    </ligand>
</feature>
<evidence type="ECO:0000256" key="10">
    <source>
        <dbReference type="RuleBase" id="RU004165"/>
    </source>
</evidence>
<dbReference type="PIRSF" id="PIRSF035805">
    <property type="entry name" value="TK_cell"/>
    <property type="match status" value="1"/>
</dbReference>
<reference evidence="11 12" key="1">
    <citation type="submission" date="2021-03" db="EMBL/GenBank/DDBJ databases">
        <title>Genomic Encyclopedia of Type Strains, Phase IV (KMG-IV): sequencing the most valuable type-strain genomes for metagenomic binning, comparative biology and taxonomic classification.</title>
        <authorList>
            <person name="Goeker M."/>
        </authorList>
    </citation>
    <scope>NUCLEOTIDE SEQUENCE [LARGE SCALE GENOMIC DNA]</scope>
    <source>
        <strain evidence="11 12">DSM 27512</strain>
    </source>
</reference>
<evidence type="ECO:0000256" key="1">
    <source>
        <dbReference type="ARBA" id="ARBA00007587"/>
    </source>
</evidence>
<dbReference type="Pfam" id="PF00265">
    <property type="entry name" value="TK"/>
    <property type="match status" value="1"/>
</dbReference>
<feature type="binding site" evidence="8">
    <location>
        <begin position="88"/>
        <end position="91"/>
    </location>
    <ligand>
        <name>ATP</name>
        <dbReference type="ChEBI" id="CHEBI:30616"/>
    </ligand>
</feature>
<keyword evidence="5 8" id="KW-0547">Nucleotide-binding</keyword>
<dbReference type="RefSeq" id="WP_209661057.1">
    <property type="nucleotide sequence ID" value="NZ_JAGGLI010000019.1"/>
</dbReference>
<organism evidence="11 12">
    <name type="scientific">Acetoanaerobium pronyense</name>
    <dbReference type="NCBI Taxonomy" id="1482736"/>
    <lineage>
        <taxon>Bacteria</taxon>
        <taxon>Bacillati</taxon>
        <taxon>Bacillota</taxon>
        <taxon>Clostridia</taxon>
        <taxon>Peptostreptococcales</taxon>
        <taxon>Filifactoraceae</taxon>
        <taxon>Acetoanaerobium</taxon>
    </lineage>
</organism>
<feature type="binding site" evidence="8">
    <location>
        <position position="145"/>
    </location>
    <ligand>
        <name>Zn(2+)</name>
        <dbReference type="ChEBI" id="CHEBI:29105"/>
    </ligand>
</feature>
<keyword evidence="8" id="KW-0862">Zinc</keyword>
<keyword evidence="3 8" id="KW-0237">DNA synthesis</keyword>